<dbReference type="InterPro" id="IPR036844">
    <property type="entry name" value="Hint_dom_sf"/>
</dbReference>
<dbReference type="SUPFAM" id="SSF51294">
    <property type="entry name" value="Hedgehog/intein (Hint) domain"/>
    <property type="match status" value="1"/>
</dbReference>
<reference evidence="2 3" key="1">
    <citation type="submission" date="2020-08" db="EMBL/GenBank/DDBJ databases">
        <title>Genomic Encyclopedia of Type Strains, Phase IV (KMG-IV): sequencing the most valuable type-strain genomes for metagenomic binning, comparative biology and taxonomic classification.</title>
        <authorList>
            <person name="Goeker M."/>
        </authorList>
    </citation>
    <scope>NUCLEOTIDE SEQUENCE [LARGE SCALE GENOMIC DNA]</scope>
    <source>
        <strain evidence="2 3">DSM 101064</strain>
    </source>
</reference>
<dbReference type="AlphaFoldDB" id="A0A7W9BJ36"/>
<accession>A0A7W9BJ36</accession>
<comment type="caution">
    <text evidence="2">The sequence shown here is derived from an EMBL/GenBank/DDBJ whole genome shotgun (WGS) entry which is preliminary data.</text>
</comment>
<evidence type="ECO:0000313" key="3">
    <source>
        <dbReference type="Proteomes" id="UP000535415"/>
    </source>
</evidence>
<dbReference type="Pfam" id="PF13403">
    <property type="entry name" value="Hint_2"/>
    <property type="match status" value="1"/>
</dbReference>
<sequence>MATTFSDQFFIIDTIYSPPFGTALVPVIYELVDENDDGFIDFAGADRIDGNDVLYTYQTDSVTINVPGEGDITYFGATFLLSNGVVMFSPTDGQALQAGTFVSSTGVSLFTSSVEIADLSPPCFVSGTLLDTPTGQRPVEHLKVGDIVMTADRGAQPVRWTGMRTIAGMDSFTPIRFAPGAMGNSRELLVSPQHRMLVQGWQAEMYFGESEVLVAAKHLVNGDTIHVQPMRHVTYCHILFDQHEIVYSEGIASESFCPGPTILAGDATLYDEITNLFPELDRANGDPWVTARCVLTSGEGRMLRI</sequence>
<organism evidence="2 3">
    <name type="scientific">Yoonia ponticola</name>
    <dbReference type="NCBI Taxonomy" id="1524255"/>
    <lineage>
        <taxon>Bacteria</taxon>
        <taxon>Pseudomonadati</taxon>
        <taxon>Pseudomonadota</taxon>
        <taxon>Alphaproteobacteria</taxon>
        <taxon>Rhodobacterales</taxon>
        <taxon>Paracoccaceae</taxon>
        <taxon>Yoonia</taxon>
    </lineage>
</organism>
<dbReference type="Proteomes" id="UP000535415">
    <property type="component" value="Unassembled WGS sequence"/>
</dbReference>
<proteinExistence type="predicted"/>
<gene>
    <name evidence="2" type="ORF">FHS72_000764</name>
</gene>
<protein>
    <recommendedName>
        <fullName evidence="1">Hedgehog/Intein (Hint) domain-containing protein</fullName>
    </recommendedName>
</protein>
<name>A0A7W9BJ36_9RHOB</name>
<evidence type="ECO:0000313" key="2">
    <source>
        <dbReference type="EMBL" id="MBB5721157.1"/>
    </source>
</evidence>
<dbReference type="RefSeq" id="WP_183525808.1">
    <property type="nucleotide sequence ID" value="NZ_JACIJM010000002.1"/>
</dbReference>
<dbReference type="InterPro" id="IPR028992">
    <property type="entry name" value="Hedgehog/Intein_dom"/>
</dbReference>
<keyword evidence="3" id="KW-1185">Reference proteome</keyword>
<evidence type="ECO:0000259" key="1">
    <source>
        <dbReference type="Pfam" id="PF13403"/>
    </source>
</evidence>
<dbReference type="Gene3D" id="2.170.16.10">
    <property type="entry name" value="Hedgehog/Intein (Hint) domain"/>
    <property type="match status" value="1"/>
</dbReference>
<dbReference type="EMBL" id="JACIJM010000002">
    <property type="protein sequence ID" value="MBB5721157.1"/>
    <property type="molecule type" value="Genomic_DNA"/>
</dbReference>
<feature type="domain" description="Hedgehog/Intein (Hint)" evidence="1">
    <location>
        <begin position="122"/>
        <end position="259"/>
    </location>
</feature>